<evidence type="ECO:0000256" key="2">
    <source>
        <dbReference type="ARBA" id="ARBA00022525"/>
    </source>
</evidence>
<keyword evidence="3" id="KW-0732">Signal</keyword>
<dbReference type="InterPro" id="IPR001073">
    <property type="entry name" value="C1q_dom"/>
</dbReference>
<accession>A0AA88XRN2</accession>
<dbReference type="InterPro" id="IPR008983">
    <property type="entry name" value="Tumour_necrosis_fac-like_dom"/>
</dbReference>
<keyword evidence="6" id="KW-1185">Reference proteome</keyword>
<dbReference type="PRINTS" id="PR00007">
    <property type="entry name" value="COMPLEMNTC1Q"/>
</dbReference>
<dbReference type="Gene3D" id="2.60.120.40">
    <property type="match status" value="1"/>
</dbReference>
<sequence length="122" mass="13457">MVTLGSEQVLIYNKVLLNVGNGYNLRSGHFVAPVSGIYSASVSLMGYYTNSVYLQLVKDGKELVRLWTNKGRHELGAQTIAVQLRKNEAVWVRLLKSIGGKIYGSEPYNTFSVVLVASGVYQ</sequence>
<dbReference type="SUPFAM" id="SSF49842">
    <property type="entry name" value="TNF-like"/>
    <property type="match status" value="1"/>
</dbReference>
<dbReference type="EMBL" id="VSWD01000010">
    <property type="protein sequence ID" value="KAK3090389.1"/>
    <property type="molecule type" value="Genomic_DNA"/>
</dbReference>
<dbReference type="Proteomes" id="UP001186944">
    <property type="component" value="Unassembled WGS sequence"/>
</dbReference>
<dbReference type="PANTHER" id="PTHR22923:SF116">
    <property type="entry name" value="C1Q DOMAIN-CONTAINING PROTEIN"/>
    <property type="match status" value="1"/>
</dbReference>
<evidence type="ECO:0000256" key="3">
    <source>
        <dbReference type="ARBA" id="ARBA00022729"/>
    </source>
</evidence>
<dbReference type="GO" id="GO:0005576">
    <property type="term" value="C:extracellular region"/>
    <property type="evidence" value="ECO:0007669"/>
    <property type="project" value="UniProtKB-SubCell"/>
</dbReference>
<evidence type="ECO:0000313" key="5">
    <source>
        <dbReference type="EMBL" id="KAK3090389.1"/>
    </source>
</evidence>
<dbReference type="AlphaFoldDB" id="A0AA88XRN2"/>
<evidence type="ECO:0000259" key="4">
    <source>
        <dbReference type="PROSITE" id="PS50871"/>
    </source>
</evidence>
<reference evidence="5" key="1">
    <citation type="submission" date="2019-08" db="EMBL/GenBank/DDBJ databases">
        <title>The improved chromosome-level genome for the pearl oyster Pinctada fucata martensii using PacBio sequencing and Hi-C.</title>
        <authorList>
            <person name="Zheng Z."/>
        </authorList>
    </citation>
    <scope>NUCLEOTIDE SEQUENCE</scope>
    <source>
        <strain evidence="5">ZZ-2019</strain>
        <tissue evidence="5">Adductor muscle</tissue>
    </source>
</reference>
<dbReference type="SMART" id="SM00110">
    <property type="entry name" value="C1Q"/>
    <property type="match status" value="1"/>
</dbReference>
<organism evidence="5 6">
    <name type="scientific">Pinctada imbricata</name>
    <name type="common">Atlantic pearl-oyster</name>
    <name type="synonym">Pinctada martensii</name>
    <dbReference type="NCBI Taxonomy" id="66713"/>
    <lineage>
        <taxon>Eukaryota</taxon>
        <taxon>Metazoa</taxon>
        <taxon>Spiralia</taxon>
        <taxon>Lophotrochozoa</taxon>
        <taxon>Mollusca</taxon>
        <taxon>Bivalvia</taxon>
        <taxon>Autobranchia</taxon>
        <taxon>Pteriomorphia</taxon>
        <taxon>Pterioida</taxon>
        <taxon>Pterioidea</taxon>
        <taxon>Pteriidae</taxon>
        <taxon>Pinctada</taxon>
    </lineage>
</organism>
<comment type="subcellular location">
    <subcellularLocation>
        <location evidence="1">Secreted</location>
    </subcellularLocation>
</comment>
<name>A0AA88XRN2_PINIB</name>
<dbReference type="PROSITE" id="PS50871">
    <property type="entry name" value="C1Q"/>
    <property type="match status" value="1"/>
</dbReference>
<evidence type="ECO:0000313" key="6">
    <source>
        <dbReference type="Proteomes" id="UP001186944"/>
    </source>
</evidence>
<comment type="caution">
    <text evidence="5">The sequence shown here is derived from an EMBL/GenBank/DDBJ whole genome shotgun (WGS) entry which is preliminary data.</text>
</comment>
<feature type="domain" description="C1q" evidence="4">
    <location>
        <begin position="1"/>
        <end position="122"/>
    </location>
</feature>
<keyword evidence="2" id="KW-0964">Secreted</keyword>
<evidence type="ECO:0000256" key="1">
    <source>
        <dbReference type="ARBA" id="ARBA00004613"/>
    </source>
</evidence>
<proteinExistence type="predicted"/>
<dbReference type="Pfam" id="PF00386">
    <property type="entry name" value="C1q"/>
    <property type="match status" value="1"/>
</dbReference>
<dbReference type="PANTHER" id="PTHR22923">
    <property type="entry name" value="CEREBELLIN-RELATED"/>
    <property type="match status" value="1"/>
</dbReference>
<gene>
    <name evidence="5" type="ORF">FSP39_011452</name>
</gene>
<protein>
    <recommendedName>
        <fullName evidence="4">C1q domain-containing protein</fullName>
    </recommendedName>
</protein>
<dbReference type="InterPro" id="IPR050822">
    <property type="entry name" value="Cerebellin_Synaptic_Org"/>
</dbReference>